<dbReference type="InterPro" id="IPR050410">
    <property type="entry name" value="CCR4/nocturin_mRNA_transcr"/>
</dbReference>
<reference evidence="2 3" key="1">
    <citation type="submission" date="2024-10" db="EMBL/GenBank/DDBJ databases">
        <title>Updated reference genomes for cyclostephanoid diatoms.</title>
        <authorList>
            <person name="Roberts W.R."/>
            <person name="Alverson A.J."/>
        </authorList>
    </citation>
    <scope>NUCLEOTIDE SEQUENCE [LARGE SCALE GENOMIC DNA]</scope>
    <source>
        <strain evidence="2 3">AJA228-03</strain>
    </source>
</reference>
<keyword evidence="3" id="KW-1185">Reference proteome</keyword>
<dbReference type="Proteomes" id="UP001530377">
    <property type="component" value="Unassembled WGS sequence"/>
</dbReference>
<organism evidence="2 3">
    <name type="scientific">Cyclostephanos tholiformis</name>
    <dbReference type="NCBI Taxonomy" id="382380"/>
    <lineage>
        <taxon>Eukaryota</taxon>
        <taxon>Sar</taxon>
        <taxon>Stramenopiles</taxon>
        <taxon>Ochrophyta</taxon>
        <taxon>Bacillariophyta</taxon>
        <taxon>Coscinodiscophyceae</taxon>
        <taxon>Thalassiosirophycidae</taxon>
        <taxon>Stephanodiscales</taxon>
        <taxon>Stephanodiscaceae</taxon>
        <taxon>Cyclostephanos</taxon>
    </lineage>
</organism>
<evidence type="ECO:0000313" key="2">
    <source>
        <dbReference type="EMBL" id="KAL3816755.1"/>
    </source>
</evidence>
<evidence type="ECO:0000313" key="3">
    <source>
        <dbReference type="Proteomes" id="UP001530377"/>
    </source>
</evidence>
<dbReference type="PANTHER" id="PTHR12121">
    <property type="entry name" value="CARBON CATABOLITE REPRESSOR PROTEIN 4"/>
    <property type="match status" value="1"/>
</dbReference>
<evidence type="ECO:0000259" key="1">
    <source>
        <dbReference type="Pfam" id="PF03372"/>
    </source>
</evidence>
<protein>
    <recommendedName>
        <fullName evidence="1">Endonuclease/exonuclease/phosphatase domain-containing protein</fullName>
    </recommendedName>
</protein>
<proteinExistence type="predicted"/>
<feature type="domain" description="Endonuclease/exonuclease/phosphatase" evidence="1">
    <location>
        <begin position="66"/>
        <end position="234"/>
    </location>
</feature>
<accession>A0ABD3RX04</accession>
<dbReference type="PROSITE" id="PS51257">
    <property type="entry name" value="PROKAR_LIPOPROTEIN"/>
    <property type="match status" value="1"/>
</dbReference>
<dbReference type="Pfam" id="PF03372">
    <property type="entry name" value="Exo_endo_phos"/>
    <property type="match status" value="1"/>
</dbReference>
<gene>
    <name evidence="2" type="ORF">ACHAXA_004907</name>
</gene>
<dbReference type="SUPFAM" id="SSF56219">
    <property type="entry name" value="DNase I-like"/>
    <property type="match status" value="1"/>
</dbReference>
<dbReference type="EMBL" id="JALLPB020000134">
    <property type="protein sequence ID" value="KAL3816755.1"/>
    <property type="molecule type" value="Genomic_DNA"/>
</dbReference>
<dbReference type="Gene3D" id="3.60.10.10">
    <property type="entry name" value="Endonuclease/exonuclease/phosphatase"/>
    <property type="match status" value="1"/>
</dbReference>
<comment type="caution">
    <text evidence="2">The sequence shown here is derived from an EMBL/GenBank/DDBJ whole genome shotgun (WGS) entry which is preliminary data.</text>
</comment>
<dbReference type="InterPro" id="IPR005135">
    <property type="entry name" value="Endo/exonuclease/phosphatase"/>
</dbReference>
<sequence>MCRPTPNHAMVAAASSCQHLVSPAALPRIPGALSVLSYNILLPNSQDGWWTYKMYFPPLSNDQSIFSSWDYRKSLLQERIGLIDADVVCLQEVSPLSFENDFAFMTDDLGYDGVELFKKGRFRPATFWKKDRVALVDTPQHKDRTLLTTFCLVDERTEVTNKDYWHVLNCHLQAGKQGGRRVRQIIEGTTAALKAARKHRLNGDTPENLKLIVCGDFNGGEECGAVQYLEKGSIGPDFLEDGDQVSSKIKVLPFPPLSDVFSADCIDRGGVPPPATLVVPELISHLIQRGTVESAYEEPTFSEGVLDRLRKIYSKFATFCITESSSDQLPQMYMGKDDVERWLTIINLRVGRGTEFRTAAKYMGWVEPKDPPVESKKNSNIEHPPIHIPVGGFLSVDDFIGVYLDELRQGKFWGIAWDLAALGEPLPVRDVFRARYDRMYASQSLTPAAVLDTLSVNACPNQKEPSDHLPICASFLPRIESSE</sequence>
<dbReference type="PANTHER" id="PTHR12121:SF36">
    <property type="entry name" value="ENDONUCLEASE_EXONUCLEASE_PHOSPHATASE DOMAIN-CONTAINING PROTEIN"/>
    <property type="match status" value="1"/>
</dbReference>
<dbReference type="AlphaFoldDB" id="A0ABD3RX04"/>
<name>A0ABD3RX04_9STRA</name>
<dbReference type="InterPro" id="IPR036691">
    <property type="entry name" value="Endo/exonu/phosph_ase_sf"/>
</dbReference>